<dbReference type="PANTHER" id="PTHR18063:SF6">
    <property type="entry name" value="UBIQUITIN CARBOXYL-TERMINAL HYDROLASE"/>
    <property type="match status" value="1"/>
</dbReference>
<evidence type="ECO:0000256" key="3">
    <source>
        <dbReference type="SAM" id="MobiDB-lite"/>
    </source>
</evidence>
<dbReference type="Pfam" id="PF04424">
    <property type="entry name" value="MINDY_DUB"/>
    <property type="match status" value="1"/>
</dbReference>
<evidence type="ECO:0000256" key="2">
    <source>
        <dbReference type="RuleBase" id="RU367139"/>
    </source>
</evidence>
<comment type="caution">
    <text evidence="5">The sequence shown here is derived from an EMBL/GenBank/DDBJ whole genome shotgun (WGS) entry which is preliminary data.</text>
</comment>
<dbReference type="GO" id="GO:0006508">
    <property type="term" value="P:proteolysis"/>
    <property type="evidence" value="ECO:0007669"/>
    <property type="project" value="UniProtKB-KW"/>
</dbReference>
<evidence type="ECO:0000256" key="1">
    <source>
        <dbReference type="ARBA" id="ARBA00006616"/>
    </source>
</evidence>
<gene>
    <name evidence="5" type="ORF">QR680_003476</name>
</gene>
<keyword evidence="6" id="KW-1185">Reference proteome</keyword>
<name>A0AA39H6Z3_9BILA</name>
<comment type="similarity">
    <text evidence="1 2">Belongs to the MINDY deubiquitinase family. FAM63 subfamily.</text>
</comment>
<dbReference type="InterPro" id="IPR033979">
    <property type="entry name" value="MINDY_domain"/>
</dbReference>
<dbReference type="EC" id="3.4.19.12" evidence="2"/>
<accession>A0AA39H6Z3</accession>
<keyword evidence="2" id="KW-0788">Thiol protease</keyword>
<proteinExistence type="inferred from homology"/>
<dbReference type="GO" id="GO:1990380">
    <property type="term" value="F:K48-linked deubiquitinase activity"/>
    <property type="evidence" value="ECO:0007669"/>
    <property type="project" value="UniProtKB-UniRule"/>
</dbReference>
<organism evidence="5 6">
    <name type="scientific">Steinernema hermaphroditum</name>
    <dbReference type="NCBI Taxonomy" id="289476"/>
    <lineage>
        <taxon>Eukaryota</taxon>
        <taxon>Metazoa</taxon>
        <taxon>Ecdysozoa</taxon>
        <taxon>Nematoda</taxon>
        <taxon>Chromadorea</taxon>
        <taxon>Rhabditida</taxon>
        <taxon>Tylenchina</taxon>
        <taxon>Panagrolaimomorpha</taxon>
        <taxon>Strongyloidoidea</taxon>
        <taxon>Steinernematidae</taxon>
        <taxon>Steinernema</taxon>
    </lineage>
</organism>
<evidence type="ECO:0000259" key="4">
    <source>
        <dbReference type="Pfam" id="PF04424"/>
    </source>
</evidence>
<dbReference type="GO" id="GO:0016807">
    <property type="term" value="F:cysteine-type carboxypeptidase activity"/>
    <property type="evidence" value="ECO:0007669"/>
    <property type="project" value="TreeGrafter"/>
</dbReference>
<protein>
    <recommendedName>
        <fullName evidence="2">Ubiquitin carboxyl-terminal hydrolase</fullName>
        <ecNumber evidence="2">3.4.19.12</ecNumber>
    </recommendedName>
</protein>
<sequence length="373" mass="41752">MTQQENSDVEASCSSPTGNGTTTSAVSYAPNVISTPAGPYKLRSIQQENGKQFTIVLQDENGPCFLLAVVNCLILKGELDIESRAKHAGEVTFSQLINLVGSYLLDQSERNASLLGNLNMESVVKNCFERLENINTGVDIDIKFDRITSFKNFEMPGFVELLGLSLFHGWVIDPQDTELYELIKDKTYEECKFYSLSCENKRLEDFLKTQLTFNGLHDINQAMGNGETAVFFRNNHFSTIVKRKDNVYQLATDISFLHYQNANFVYEALVNMDGDTFYVDADFRTEEARKVALIPSPRNDYTVALSSQRTSNGSKSTVTRPSLVSTHHASNPGTPLTRESAASRDLPNPTMQFPLNTGHELRHRSQNSKCNLL</sequence>
<dbReference type="GO" id="GO:0036435">
    <property type="term" value="F:K48-linked polyubiquitin modification-dependent protein binding"/>
    <property type="evidence" value="ECO:0007669"/>
    <property type="project" value="UniProtKB-UniRule"/>
</dbReference>
<reference evidence="5" key="1">
    <citation type="submission" date="2023-06" db="EMBL/GenBank/DDBJ databases">
        <title>Genomic analysis of the entomopathogenic nematode Steinernema hermaphroditum.</title>
        <authorList>
            <person name="Schwarz E.M."/>
            <person name="Heppert J.K."/>
            <person name="Baniya A."/>
            <person name="Schwartz H.T."/>
            <person name="Tan C.-H."/>
            <person name="Antoshechkin I."/>
            <person name="Sternberg P.W."/>
            <person name="Goodrich-Blair H."/>
            <person name="Dillman A.R."/>
        </authorList>
    </citation>
    <scope>NUCLEOTIDE SEQUENCE</scope>
    <source>
        <strain evidence="5">PS9179</strain>
        <tissue evidence="5">Whole animal</tissue>
    </source>
</reference>
<feature type="domain" description="MINDY deubiquitinase" evidence="4">
    <location>
        <begin position="40"/>
        <end position="283"/>
    </location>
</feature>
<dbReference type="GO" id="GO:0071108">
    <property type="term" value="P:protein K48-linked deubiquitination"/>
    <property type="evidence" value="ECO:0007669"/>
    <property type="project" value="TreeGrafter"/>
</dbReference>
<dbReference type="Proteomes" id="UP001175271">
    <property type="component" value="Unassembled WGS sequence"/>
</dbReference>
<keyword evidence="2" id="KW-0378">Hydrolase</keyword>
<evidence type="ECO:0000313" key="6">
    <source>
        <dbReference type="Proteomes" id="UP001175271"/>
    </source>
</evidence>
<dbReference type="GO" id="GO:0071944">
    <property type="term" value="C:cell periphery"/>
    <property type="evidence" value="ECO:0007669"/>
    <property type="project" value="TreeGrafter"/>
</dbReference>
<evidence type="ECO:0000313" key="5">
    <source>
        <dbReference type="EMBL" id="KAK0400401.1"/>
    </source>
</evidence>
<dbReference type="EMBL" id="JAUCMV010000005">
    <property type="protein sequence ID" value="KAK0400401.1"/>
    <property type="molecule type" value="Genomic_DNA"/>
</dbReference>
<feature type="region of interest" description="Disordered" evidence="3">
    <location>
        <begin position="1"/>
        <end position="26"/>
    </location>
</feature>
<dbReference type="GO" id="GO:0004843">
    <property type="term" value="F:cysteine-type deubiquitinase activity"/>
    <property type="evidence" value="ECO:0007669"/>
    <property type="project" value="UniProtKB-UniRule"/>
</dbReference>
<dbReference type="GO" id="GO:0005829">
    <property type="term" value="C:cytosol"/>
    <property type="evidence" value="ECO:0007669"/>
    <property type="project" value="TreeGrafter"/>
</dbReference>
<dbReference type="InterPro" id="IPR007518">
    <property type="entry name" value="MINDY"/>
</dbReference>
<feature type="compositionally biased region" description="Polar residues" evidence="3">
    <location>
        <begin position="12"/>
        <end position="26"/>
    </location>
</feature>
<dbReference type="AlphaFoldDB" id="A0AA39H6Z3"/>
<comment type="catalytic activity">
    <reaction evidence="2">
        <text>Thiol-dependent hydrolysis of ester, thioester, amide, peptide and isopeptide bonds formed by the C-terminal Gly of ubiquitin (a 76-residue protein attached to proteins as an intracellular targeting signal).</text>
        <dbReference type="EC" id="3.4.19.12"/>
    </reaction>
</comment>
<keyword evidence="2" id="KW-0833">Ubl conjugation pathway</keyword>
<keyword evidence="2" id="KW-0645">Protease</keyword>
<feature type="compositionally biased region" description="Polar residues" evidence="3">
    <location>
        <begin position="305"/>
        <end position="334"/>
    </location>
</feature>
<dbReference type="GO" id="GO:0140934">
    <property type="term" value="F:histone deubiquitinase activity"/>
    <property type="evidence" value="ECO:0007669"/>
    <property type="project" value="UniProtKB-UniRule"/>
</dbReference>
<comment type="function">
    <text evidence="2">Hydrolase that can specifically remove 'Lys-48'-linked conjugated ubiquitin from proteins. Has exodeubiquitinase activity and has a preference for long polyubiquitin chains. May play a regulatory role at the level of protein turnover.</text>
</comment>
<dbReference type="PANTHER" id="PTHR18063">
    <property type="entry name" value="NF-E2 INDUCIBLE PROTEIN"/>
    <property type="match status" value="1"/>
</dbReference>
<feature type="region of interest" description="Disordered" evidence="3">
    <location>
        <begin position="305"/>
        <end position="373"/>
    </location>
</feature>